<dbReference type="PANTHER" id="PTHR11059">
    <property type="entry name" value="DNA REPAIR PROTEIN RECN"/>
    <property type="match status" value="1"/>
</dbReference>
<dbReference type="CDD" id="cd03241">
    <property type="entry name" value="ABC_RecN"/>
    <property type="match status" value="2"/>
</dbReference>
<dbReference type="PANTHER" id="PTHR11059:SF0">
    <property type="entry name" value="DNA REPAIR PROTEIN RECN"/>
    <property type="match status" value="1"/>
</dbReference>
<evidence type="ECO:0000256" key="7">
    <source>
        <dbReference type="ARBA" id="ARBA00023204"/>
    </source>
</evidence>
<proteinExistence type="inferred from homology"/>
<dbReference type="Proteomes" id="UP000295724">
    <property type="component" value="Unassembled WGS sequence"/>
</dbReference>
<dbReference type="GO" id="GO:0006310">
    <property type="term" value="P:DNA recombination"/>
    <property type="evidence" value="ECO:0007669"/>
    <property type="project" value="InterPro"/>
</dbReference>
<comment type="caution">
    <text evidence="11">The sequence shown here is derived from an EMBL/GenBank/DDBJ whole genome shotgun (WGS) entry which is preliminary data.</text>
</comment>
<evidence type="ECO:0000256" key="2">
    <source>
        <dbReference type="ARBA" id="ARBA00009441"/>
    </source>
</evidence>
<dbReference type="InterPro" id="IPR003395">
    <property type="entry name" value="RecF/RecN/SMC_N"/>
</dbReference>
<evidence type="ECO:0000256" key="4">
    <source>
        <dbReference type="ARBA" id="ARBA00022741"/>
    </source>
</evidence>
<dbReference type="NCBIfam" id="TIGR00634">
    <property type="entry name" value="recN"/>
    <property type="match status" value="1"/>
</dbReference>
<evidence type="ECO:0000256" key="1">
    <source>
        <dbReference type="ARBA" id="ARBA00003618"/>
    </source>
</evidence>
<evidence type="ECO:0000313" key="12">
    <source>
        <dbReference type="Proteomes" id="UP000295724"/>
    </source>
</evidence>
<reference evidence="11 12" key="1">
    <citation type="submission" date="2019-03" db="EMBL/GenBank/DDBJ databases">
        <title>Genomic Encyclopedia of Type Strains, Phase IV (KMG-IV): sequencing the most valuable type-strain genomes for metagenomic binning, comparative biology and taxonomic classification.</title>
        <authorList>
            <person name="Goeker M."/>
        </authorList>
    </citation>
    <scope>NUCLEOTIDE SEQUENCE [LARGE SCALE GENOMIC DNA]</scope>
    <source>
        <strain evidence="11 12">DSM 25488</strain>
    </source>
</reference>
<organism evidence="11 12">
    <name type="scientific">Marinicella litoralis</name>
    <dbReference type="NCBI Taxonomy" id="644220"/>
    <lineage>
        <taxon>Bacteria</taxon>
        <taxon>Pseudomonadati</taxon>
        <taxon>Pseudomonadota</taxon>
        <taxon>Gammaproteobacteria</taxon>
        <taxon>Lysobacterales</taxon>
        <taxon>Marinicellaceae</taxon>
        <taxon>Marinicella</taxon>
    </lineage>
</organism>
<dbReference type="InterPro" id="IPR027417">
    <property type="entry name" value="P-loop_NTPase"/>
</dbReference>
<name>A0A4R6XRA6_9GAMM</name>
<dbReference type="Gene3D" id="3.40.50.300">
    <property type="entry name" value="P-loop containing nucleotide triphosphate hydrolases"/>
    <property type="match status" value="2"/>
</dbReference>
<dbReference type="SUPFAM" id="SSF52540">
    <property type="entry name" value="P-loop containing nucleoside triphosphate hydrolases"/>
    <property type="match status" value="1"/>
</dbReference>
<sequence>MLQSLYIKNFVLIEQLEIDFHPRMSVFTGETGAGKSIIIGALSMALGNRADTQAIGPFDEQSEIIAEFVIANNPSAHDWLQEQDLLNGDELIIRRTFNRQGRSKQWVNGRPTPSGMVKELSQFLVQIHGQHDQIRLLKNQNQLQILDQAGDFDLLLKQTQEAVKHIHAIEQQLEDLQAAGSMSHDQVQLLQYQFDELEQLALADNEYESLHQSLKTAAHAQELTQNIDDSIQRLSADDSSVEVQLGHIINKLKLAKGHDFSVVCQMLEESLINVNEAQNELQSVLEAIENNPDDLQQIESRIEQISHIARKQNVMPELLFQQHQDLSETLQTHADLAINQQKLNDDLDSALNKYRSLAAKLSTQRKKSAQDLSNKITTMIKQLGLPEAQFSIQVELQDDAKPKMLGNDHIEFMIAANKGQSAQPLNKTASGGELSRISLAIEVSTQQDQLQQAFIFDEVDTGIGGATAEKVGHIMQQLSNNNQVFAVTHLPQVAGHAHDHLLVSKSSQGKYTTSVIEHLSTEQRIQELARMSGGQNITDATLAQAKEFLKTG</sequence>
<dbReference type="GO" id="GO:0043590">
    <property type="term" value="C:bacterial nucleoid"/>
    <property type="evidence" value="ECO:0007669"/>
    <property type="project" value="TreeGrafter"/>
</dbReference>
<evidence type="ECO:0000256" key="9">
    <source>
        <dbReference type="PIRNR" id="PIRNR003128"/>
    </source>
</evidence>
<keyword evidence="6" id="KW-0067">ATP-binding</keyword>
<protein>
    <recommendedName>
        <fullName evidence="3 9">DNA repair protein RecN</fullName>
    </recommendedName>
    <alternativeName>
        <fullName evidence="8 9">Recombination protein N</fullName>
    </alternativeName>
</protein>
<comment type="similarity">
    <text evidence="2 9">Belongs to the RecN family.</text>
</comment>
<dbReference type="InterPro" id="IPR004604">
    <property type="entry name" value="DNA_recomb/repair_RecN"/>
</dbReference>
<keyword evidence="4" id="KW-0547">Nucleotide-binding</keyword>
<keyword evidence="5 9" id="KW-0227">DNA damage</keyword>
<dbReference type="PIRSF" id="PIRSF003128">
    <property type="entry name" value="RecN"/>
    <property type="match status" value="1"/>
</dbReference>
<accession>A0A4R6XRA6</accession>
<evidence type="ECO:0000256" key="8">
    <source>
        <dbReference type="ARBA" id="ARBA00033408"/>
    </source>
</evidence>
<dbReference type="GO" id="GO:0005524">
    <property type="term" value="F:ATP binding"/>
    <property type="evidence" value="ECO:0007669"/>
    <property type="project" value="UniProtKB-KW"/>
</dbReference>
<evidence type="ECO:0000313" key="11">
    <source>
        <dbReference type="EMBL" id="TDR22415.1"/>
    </source>
</evidence>
<comment type="function">
    <text evidence="1 9">May be involved in recombinational repair of damaged DNA.</text>
</comment>
<dbReference type="AlphaFoldDB" id="A0A4R6XRA6"/>
<evidence type="ECO:0000256" key="6">
    <source>
        <dbReference type="ARBA" id="ARBA00022840"/>
    </source>
</evidence>
<dbReference type="NCBIfam" id="NF008121">
    <property type="entry name" value="PRK10869.1"/>
    <property type="match status" value="1"/>
</dbReference>
<dbReference type="Pfam" id="PF02463">
    <property type="entry name" value="SMC_N"/>
    <property type="match status" value="1"/>
</dbReference>
<evidence type="ECO:0000256" key="3">
    <source>
        <dbReference type="ARBA" id="ARBA00021315"/>
    </source>
</evidence>
<evidence type="ECO:0000256" key="5">
    <source>
        <dbReference type="ARBA" id="ARBA00022763"/>
    </source>
</evidence>
<dbReference type="RefSeq" id="WP_099019058.1">
    <property type="nucleotide sequence ID" value="NZ_NIHB01000002.1"/>
</dbReference>
<keyword evidence="12" id="KW-1185">Reference proteome</keyword>
<dbReference type="GO" id="GO:0006281">
    <property type="term" value="P:DNA repair"/>
    <property type="evidence" value="ECO:0007669"/>
    <property type="project" value="UniProtKB-KW"/>
</dbReference>
<dbReference type="EMBL" id="SNZB01000002">
    <property type="protein sequence ID" value="TDR22415.1"/>
    <property type="molecule type" value="Genomic_DNA"/>
</dbReference>
<dbReference type="OrthoDB" id="9806954at2"/>
<dbReference type="GO" id="GO:0009432">
    <property type="term" value="P:SOS response"/>
    <property type="evidence" value="ECO:0007669"/>
    <property type="project" value="TreeGrafter"/>
</dbReference>
<keyword evidence="7 9" id="KW-0234">DNA repair</keyword>
<feature type="domain" description="RecF/RecN/SMC N-terminal" evidence="10">
    <location>
        <begin position="1"/>
        <end position="509"/>
    </location>
</feature>
<evidence type="ECO:0000259" key="10">
    <source>
        <dbReference type="Pfam" id="PF02463"/>
    </source>
</evidence>
<gene>
    <name evidence="11" type="ORF">C8D91_0903</name>
</gene>